<proteinExistence type="inferred from homology"/>
<evidence type="ECO:0000256" key="11">
    <source>
        <dbReference type="SAM" id="Coils"/>
    </source>
</evidence>
<keyword evidence="6" id="KW-0067">ATP-binding</keyword>
<evidence type="ECO:0000256" key="1">
    <source>
        <dbReference type="ARBA" id="ARBA00004245"/>
    </source>
</evidence>
<dbReference type="EMBL" id="MUJZ01027811">
    <property type="protein sequence ID" value="OTF78461.1"/>
    <property type="molecule type" value="Genomic_DNA"/>
</dbReference>
<evidence type="ECO:0000256" key="7">
    <source>
        <dbReference type="ARBA" id="ARBA00023017"/>
    </source>
</evidence>
<evidence type="ECO:0000256" key="8">
    <source>
        <dbReference type="ARBA" id="ARBA00023054"/>
    </source>
</evidence>
<keyword evidence="3" id="KW-0963">Cytoplasm</keyword>
<dbReference type="GO" id="GO:0051959">
    <property type="term" value="F:dynein light intermediate chain binding"/>
    <property type="evidence" value="ECO:0007669"/>
    <property type="project" value="InterPro"/>
</dbReference>
<comment type="similarity">
    <text evidence="2">Belongs to the dynein heavy chain family.</text>
</comment>
<keyword evidence="8 11" id="KW-0175">Coiled coil</keyword>
<dbReference type="GO" id="GO:0045505">
    <property type="term" value="F:dynein intermediate chain binding"/>
    <property type="evidence" value="ECO:0007669"/>
    <property type="project" value="InterPro"/>
</dbReference>
<evidence type="ECO:0000256" key="3">
    <source>
        <dbReference type="ARBA" id="ARBA00022490"/>
    </source>
</evidence>
<protein>
    <submittedName>
        <fullName evidence="13">Cytoplasmic dynein 2 heavy chain 1-like protein</fullName>
    </submittedName>
</protein>
<dbReference type="SUPFAM" id="SSF52540">
    <property type="entry name" value="P-loop containing nucleoside triphosphate hydrolases"/>
    <property type="match status" value="1"/>
</dbReference>
<sequence>MDKRLLTQLHLIQLQRYSLEEIRQILQAKIHQLSLNIDDHHFPGHYIELIRQLDFNNNNNNNNDDDDNQIDFLKIGIDIIDSLQHYDDHCDYEQCIPYEIYRTLMNNLTMETDIHRLKSLMNNDDDNNIIFTSIDGHSKYQPINYEQFQLQMQKMIRNYCQENDVNRPEWPQLNHTTTLIADVCSFLATDDNMDGENNPNQHSSSPLIPIMMILGHNGNGRKFLVKTIAHNFGYDKIWTPDSIQSERHLRNELITLFTMNNDDKGNTLSTDNNNNNNRRLLLLLIDEIHFEILPYLRDQIYTQINSSNQQQQLSNMTIRLILTTTRLTMMDHLMWLRKARIHRSSAFTSDDYHDLTNGLIHSQIDRNLIGENFIPMFYPIYQHFQPDSTIKDSNMDNIRSYTDFLQNFIQLFRHQSKQSNEENDRMKLGVARLDQVSNQVKILKDEALEQKKLLDSKRAEADDAFQLIMSSMHQSEDKKIELEDVQQRIKVETENLKQRKSKIDEELGEIEPILQSAKAAIGGIRSDSLSEIRSLRAPPEVIRDILEGVLRLMGVNDTSWVSMKTFLSKRGVKEDIMNFDCHKITPEIRIKVEQLLKKRSDSFQSATAKRASAAAAPLAEWVKANVEYSAVLHKIEPLELELKKLETNLHRAQTRIRTLDTQLHDVDTEVDALRERMQAVTVEAAEIEINLKKSTQILEQSETVVNDLSDEHHRWNEKLLQIETEQQRMPLKCMIAAAYLTQACLIHDDQKYYQNVLKNFKLIHLI</sequence>
<keyword evidence="9" id="KW-0505">Motor protein</keyword>
<evidence type="ECO:0000313" key="13">
    <source>
        <dbReference type="EMBL" id="OTF78461.1"/>
    </source>
</evidence>
<dbReference type="SUPFAM" id="SSF57997">
    <property type="entry name" value="Tropomyosin"/>
    <property type="match status" value="1"/>
</dbReference>
<evidence type="ECO:0000256" key="9">
    <source>
        <dbReference type="ARBA" id="ARBA00023175"/>
    </source>
</evidence>
<feature type="domain" description="Dynein heavy chain coiled coil stalk" evidence="12">
    <location>
        <begin position="425"/>
        <end position="760"/>
    </location>
</feature>
<dbReference type="InterPro" id="IPR024743">
    <property type="entry name" value="Dynein_HC_stalk"/>
</dbReference>
<dbReference type="PANTHER" id="PTHR45703">
    <property type="entry name" value="DYNEIN HEAVY CHAIN"/>
    <property type="match status" value="1"/>
</dbReference>
<dbReference type="OrthoDB" id="6424585at2759"/>
<keyword evidence="7" id="KW-0243">Dynein</keyword>
<dbReference type="PANTHER" id="PTHR45703:SF22">
    <property type="entry name" value="DYNEIN CYTOPLASMIC 2 HEAVY CHAIN 1"/>
    <property type="match status" value="1"/>
</dbReference>
<dbReference type="GO" id="GO:0005524">
    <property type="term" value="F:ATP binding"/>
    <property type="evidence" value="ECO:0007669"/>
    <property type="project" value="UniProtKB-KW"/>
</dbReference>
<keyword evidence="5" id="KW-0547">Nucleotide-binding</keyword>
<organism evidence="13 14">
    <name type="scientific">Euroglyphus maynei</name>
    <name type="common">Mayne's house dust mite</name>
    <dbReference type="NCBI Taxonomy" id="6958"/>
    <lineage>
        <taxon>Eukaryota</taxon>
        <taxon>Metazoa</taxon>
        <taxon>Ecdysozoa</taxon>
        <taxon>Arthropoda</taxon>
        <taxon>Chelicerata</taxon>
        <taxon>Arachnida</taxon>
        <taxon>Acari</taxon>
        <taxon>Acariformes</taxon>
        <taxon>Sarcoptiformes</taxon>
        <taxon>Astigmata</taxon>
        <taxon>Psoroptidia</taxon>
        <taxon>Analgoidea</taxon>
        <taxon>Pyroglyphidae</taxon>
        <taxon>Pyroglyphinae</taxon>
        <taxon>Euroglyphus</taxon>
    </lineage>
</organism>
<dbReference type="Proteomes" id="UP000194236">
    <property type="component" value="Unassembled WGS sequence"/>
</dbReference>
<dbReference type="Gene3D" id="1.20.920.20">
    <property type="match status" value="1"/>
</dbReference>
<dbReference type="GO" id="GO:0030286">
    <property type="term" value="C:dynein complex"/>
    <property type="evidence" value="ECO:0007669"/>
    <property type="project" value="UniProtKB-KW"/>
</dbReference>
<evidence type="ECO:0000256" key="6">
    <source>
        <dbReference type="ARBA" id="ARBA00022840"/>
    </source>
</evidence>
<keyword evidence="14" id="KW-1185">Reference proteome</keyword>
<dbReference type="GO" id="GO:0005874">
    <property type="term" value="C:microtubule"/>
    <property type="evidence" value="ECO:0007669"/>
    <property type="project" value="UniProtKB-KW"/>
</dbReference>
<keyword evidence="4" id="KW-0493">Microtubule</keyword>
<dbReference type="GO" id="GO:0007018">
    <property type="term" value="P:microtubule-based movement"/>
    <property type="evidence" value="ECO:0007669"/>
    <property type="project" value="InterPro"/>
</dbReference>
<dbReference type="Pfam" id="PF12777">
    <property type="entry name" value="MT"/>
    <property type="match status" value="1"/>
</dbReference>
<comment type="subcellular location">
    <subcellularLocation>
        <location evidence="1">Cytoplasm</location>
        <location evidence="1">Cytoskeleton</location>
    </subcellularLocation>
</comment>
<evidence type="ECO:0000259" key="12">
    <source>
        <dbReference type="Pfam" id="PF12777"/>
    </source>
</evidence>
<feature type="coiled-coil region" evidence="11">
    <location>
        <begin position="433"/>
        <end position="502"/>
    </location>
</feature>
<dbReference type="InterPro" id="IPR026983">
    <property type="entry name" value="DHC"/>
</dbReference>
<evidence type="ECO:0000256" key="5">
    <source>
        <dbReference type="ARBA" id="ARBA00022741"/>
    </source>
</evidence>
<dbReference type="FunFam" id="1.20.920.20:FF:000002">
    <property type="entry name" value="Cytoplasmic dynein 1 heavy chain"/>
    <property type="match status" value="1"/>
</dbReference>
<evidence type="ECO:0000256" key="2">
    <source>
        <dbReference type="ARBA" id="ARBA00008887"/>
    </source>
</evidence>
<reference evidence="13 14" key="1">
    <citation type="submission" date="2017-03" db="EMBL/GenBank/DDBJ databases">
        <title>Genome Survey of Euroglyphus maynei.</title>
        <authorList>
            <person name="Arlian L.G."/>
            <person name="Morgan M.S."/>
            <person name="Rider S.D."/>
        </authorList>
    </citation>
    <scope>NUCLEOTIDE SEQUENCE [LARGE SCALE GENOMIC DNA]</scope>
    <source>
        <strain evidence="13">Arlian Lab</strain>
        <tissue evidence="13">Whole body</tissue>
    </source>
</reference>
<name>A0A1Y3BC35_EURMA</name>
<dbReference type="AlphaFoldDB" id="A0A1Y3BC35"/>
<keyword evidence="10" id="KW-0206">Cytoskeleton</keyword>
<evidence type="ECO:0000256" key="4">
    <source>
        <dbReference type="ARBA" id="ARBA00022701"/>
    </source>
</evidence>
<evidence type="ECO:0000313" key="14">
    <source>
        <dbReference type="Proteomes" id="UP000194236"/>
    </source>
</evidence>
<feature type="coiled-coil region" evidence="11">
    <location>
        <begin position="635"/>
        <end position="725"/>
    </location>
</feature>
<comment type="caution">
    <text evidence="13">The sequence shown here is derived from an EMBL/GenBank/DDBJ whole genome shotgun (WGS) entry which is preliminary data.</text>
</comment>
<accession>A0A1Y3BC35</accession>
<evidence type="ECO:0000256" key="10">
    <source>
        <dbReference type="ARBA" id="ARBA00023212"/>
    </source>
</evidence>
<dbReference type="InterPro" id="IPR027417">
    <property type="entry name" value="P-loop_NTPase"/>
</dbReference>
<gene>
    <name evidence="13" type="ORF">BLA29_000253</name>
</gene>